<dbReference type="InterPro" id="IPR015421">
    <property type="entry name" value="PyrdxlP-dep_Trfase_major"/>
</dbReference>
<evidence type="ECO:0000256" key="3">
    <source>
        <dbReference type="ARBA" id="ARBA00022898"/>
    </source>
</evidence>
<sequence>MTGATHSPDAPRKSFGSDNHAGTHPTVMRAIVEANTGDAIAYGADPWTAHAVSEIRRLTGAQGEVYLVLNGSGANVLGLGLLLGRHESVICADSAHINTDECGSAERILGTKLLTVPARDGKITPELIGSRLAGRGDEHFAQPGAVAVTQSTEFGTCYSLDELRAIKEFCAANNLRVFLDGARLANAAAHLDCTLADIAENADVLSFGGTKNGAMGVEAVVVMRPGDAANAPYLRKQHMQLSSKMRFLGAQFSALLTDDLWRHNAEHANAMANRLAGGLASIPGVDVVYPVQADAVFARLDPARIAALQRDWIFHVWDESASVVRWMTAFDTQESDVDAFLGDIAAAAELVGSVRA</sequence>
<dbReference type="EMBL" id="RPFW01000006">
    <property type="protein sequence ID" value="TVZ01731.1"/>
    <property type="molecule type" value="Genomic_DNA"/>
</dbReference>
<dbReference type="InterPro" id="IPR015422">
    <property type="entry name" value="PyrdxlP-dep_Trfase_small"/>
</dbReference>
<dbReference type="SUPFAM" id="SSF53383">
    <property type="entry name" value="PLP-dependent transferases"/>
    <property type="match status" value="1"/>
</dbReference>
<dbReference type="Gene3D" id="3.40.640.10">
    <property type="entry name" value="Type I PLP-dependent aspartate aminotransferase-like (Major domain)"/>
    <property type="match status" value="1"/>
</dbReference>
<dbReference type="Gene3D" id="3.90.1150.10">
    <property type="entry name" value="Aspartate Aminotransferase, domain 1"/>
    <property type="match status" value="1"/>
</dbReference>
<comment type="caution">
    <text evidence="6">The sequence shown here is derived from an EMBL/GenBank/DDBJ whole genome shotgun (WGS) entry which is preliminary data.</text>
</comment>
<dbReference type="InterPro" id="IPR001597">
    <property type="entry name" value="ArAA_b-elim_lyase/Thr_aldolase"/>
</dbReference>
<dbReference type="InterPro" id="IPR015424">
    <property type="entry name" value="PyrdxlP-dep_Trfase"/>
</dbReference>
<dbReference type="PANTHER" id="PTHR48097:SF5">
    <property type="entry name" value="LOW SPECIFICITY L-THREONINE ALDOLASE"/>
    <property type="match status" value="1"/>
</dbReference>
<dbReference type="GO" id="GO:0006520">
    <property type="term" value="P:amino acid metabolic process"/>
    <property type="evidence" value="ECO:0007669"/>
    <property type="project" value="InterPro"/>
</dbReference>
<evidence type="ECO:0000313" key="6">
    <source>
        <dbReference type="EMBL" id="TVZ01731.1"/>
    </source>
</evidence>
<name>A0A6P2BTP2_9ACTN</name>
<dbReference type="GO" id="GO:0016829">
    <property type="term" value="F:lyase activity"/>
    <property type="evidence" value="ECO:0007669"/>
    <property type="project" value="InterPro"/>
</dbReference>
<evidence type="ECO:0000256" key="4">
    <source>
        <dbReference type="SAM" id="MobiDB-lite"/>
    </source>
</evidence>
<proteinExistence type="inferred from homology"/>
<comment type="cofactor">
    <cofactor evidence="1">
        <name>pyridoxal 5'-phosphate</name>
        <dbReference type="ChEBI" id="CHEBI:597326"/>
    </cofactor>
</comment>
<reference evidence="6 7" key="1">
    <citation type="submission" date="2018-11" db="EMBL/GenBank/DDBJ databases">
        <title>Trebonia kvetii gen.nov., sp.nov., a novel acidophilic actinobacterium, and proposal of the new actinobacterial family Treboniaceae fam. nov.</title>
        <authorList>
            <person name="Rapoport D."/>
            <person name="Sagova-Mareckova M."/>
            <person name="Sedlacek I."/>
            <person name="Provaznik J."/>
            <person name="Kralova S."/>
            <person name="Pavlinic D."/>
            <person name="Benes V."/>
            <person name="Kopecky J."/>
        </authorList>
    </citation>
    <scope>NUCLEOTIDE SEQUENCE [LARGE SCALE GENOMIC DNA]</scope>
    <source>
        <strain evidence="6 7">15Tr583</strain>
    </source>
</reference>
<evidence type="ECO:0000313" key="7">
    <source>
        <dbReference type="Proteomes" id="UP000460272"/>
    </source>
</evidence>
<gene>
    <name evidence="6" type="ORF">EAS64_30175</name>
</gene>
<evidence type="ECO:0000256" key="2">
    <source>
        <dbReference type="ARBA" id="ARBA00006966"/>
    </source>
</evidence>
<protein>
    <submittedName>
        <fullName evidence="6">Threonine aldolase</fullName>
    </submittedName>
</protein>
<feature type="region of interest" description="Disordered" evidence="4">
    <location>
        <begin position="1"/>
        <end position="22"/>
    </location>
</feature>
<dbReference type="PANTHER" id="PTHR48097">
    <property type="entry name" value="L-THREONINE ALDOLASE-RELATED"/>
    <property type="match status" value="1"/>
</dbReference>
<dbReference type="RefSeq" id="WP_145858560.1">
    <property type="nucleotide sequence ID" value="NZ_RPFW01000006.1"/>
</dbReference>
<feature type="domain" description="Aromatic amino acid beta-eliminating lyase/threonine aldolase" evidence="5">
    <location>
        <begin position="15"/>
        <end position="297"/>
    </location>
</feature>
<comment type="similarity">
    <text evidence="2">Belongs to the threonine aldolase family.</text>
</comment>
<evidence type="ECO:0000256" key="1">
    <source>
        <dbReference type="ARBA" id="ARBA00001933"/>
    </source>
</evidence>
<dbReference type="Proteomes" id="UP000460272">
    <property type="component" value="Unassembled WGS sequence"/>
</dbReference>
<organism evidence="6 7">
    <name type="scientific">Trebonia kvetii</name>
    <dbReference type="NCBI Taxonomy" id="2480626"/>
    <lineage>
        <taxon>Bacteria</taxon>
        <taxon>Bacillati</taxon>
        <taxon>Actinomycetota</taxon>
        <taxon>Actinomycetes</taxon>
        <taxon>Streptosporangiales</taxon>
        <taxon>Treboniaceae</taxon>
        <taxon>Trebonia</taxon>
    </lineage>
</organism>
<accession>A0A6P2BTP2</accession>
<keyword evidence="7" id="KW-1185">Reference proteome</keyword>
<dbReference type="AlphaFoldDB" id="A0A6P2BTP2"/>
<dbReference type="OrthoDB" id="9774495at2"/>
<evidence type="ECO:0000259" key="5">
    <source>
        <dbReference type="Pfam" id="PF01212"/>
    </source>
</evidence>
<keyword evidence="3" id="KW-0663">Pyridoxal phosphate</keyword>
<dbReference type="Pfam" id="PF01212">
    <property type="entry name" value="Beta_elim_lyase"/>
    <property type="match status" value="1"/>
</dbReference>